<keyword evidence="3" id="KW-1185">Reference proteome</keyword>
<dbReference type="RefSeq" id="WP_113744774.1">
    <property type="nucleotide sequence ID" value="NZ_UAPV01000001.1"/>
</dbReference>
<organism evidence="2 3">
    <name type="scientific">Anaerobiospirillum thomasii</name>
    <dbReference type="NCBI Taxonomy" id="179995"/>
    <lineage>
        <taxon>Bacteria</taxon>
        <taxon>Pseudomonadati</taxon>
        <taxon>Pseudomonadota</taxon>
        <taxon>Gammaproteobacteria</taxon>
        <taxon>Aeromonadales</taxon>
        <taxon>Succinivibrionaceae</taxon>
        <taxon>Anaerobiospirillum</taxon>
    </lineage>
</organism>
<accession>A0A2X0WJY9</accession>
<feature type="chain" id="PRO_5016003242" evidence="1">
    <location>
        <begin position="20"/>
        <end position="218"/>
    </location>
</feature>
<sequence length="218" mass="24291">MLRYLILFFPLAAVYSVQALPWQSDDPKQNLMVPTVKMNTTALGSYTYATASGIGTANVYDNDLLCGNVLGNDIYQKSIPNYGDHLQDNIYWPIGNSPYKNVTSVYNYNYNYSKPYERSQEPLLDRGHMSSDGFGGYNLPNGDYMRPDGFGGYNTRRGKITSDGFGGYNLPNGDYVRPDGFGGYNTRNGKITSDGFGGYRLPDGKYMTPDGFGGYYIR</sequence>
<dbReference type="Proteomes" id="UP000250086">
    <property type="component" value="Unassembled WGS sequence"/>
</dbReference>
<keyword evidence="1" id="KW-0732">Signal</keyword>
<reference evidence="2 3" key="1">
    <citation type="submission" date="2018-06" db="EMBL/GenBank/DDBJ databases">
        <authorList>
            <consortium name="Pathogen Informatics"/>
            <person name="Doyle S."/>
        </authorList>
    </citation>
    <scope>NUCLEOTIDE SEQUENCE [LARGE SCALE GENOMIC DNA]</scope>
    <source>
        <strain evidence="2 3">NCTC13093</strain>
    </source>
</reference>
<gene>
    <name evidence="2" type="ORF">NCTC13093_02155</name>
</gene>
<protein>
    <submittedName>
        <fullName evidence="2">Uncharacterized protein</fullName>
    </submittedName>
</protein>
<name>A0A2X0WJY9_9GAMM</name>
<evidence type="ECO:0000313" key="2">
    <source>
        <dbReference type="EMBL" id="SPT70737.1"/>
    </source>
</evidence>
<dbReference type="AlphaFoldDB" id="A0A2X0WJY9"/>
<evidence type="ECO:0000313" key="3">
    <source>
        <dbReference type="Proteomes" id="UP000250086"/>
    </source>
</evidence>
<evidence type="ECO:0000256" key="1">
    <source>
        <dbReference type="SAM" id="SignalP"/>
    </source>
</evidence>
<dbReference type="EMBL" id="UAPV01000001">
    <property type="protein sequence ID" value="SPT70737.1"/>
    <property type="molecule type" value="Genomic_DNA"/>
</dbReference>
<feature type="signal peptide" evidence="1">
    <location>
        <begin position="1"/>
        <end position="19"/>
    </location>
</feature>
<proteinExistence type="predicted"/>